<proteinExistence type="predicted"/>
<reference evidence="1 2" key="1">
    <citation type="journal article" date="2003" name="Genome Res.">
        <title>Genome analysis of F. nucleatum sub spp vincentii and its comparison with the genome of F. nucleatum ATCC 25586.</title>
        <authorList>
            <person name="Kapatral V."/>
            <person name="Ivanova N."/>
            <person name="Anderson I."/>
            <person name="Reznik G."/>
            <person name="Bhattacharyya A."/>
            <person name="Gardner W.L."/>
            <person name="Mikhailova N."/>
            <person name="Lapidus A."/>
            <person name="Larsen N."/>
            <person name="D'Souza M."/>
            <person name="Walunas T."/>
            <person name="Haselkorn R."/>
            <person name="Overbeek R."/>
            <person name="Kyrpides N."/>
        </authorList>
    </citation>
    <scope>NUCLEOTIDE SEQUENCE [LARGE SCALE GENOMIC DNA]</scope>
    <source>
        <strain evidence="1 2">ATCC 49256</strain>
    </source>
</reference>
<dbReference type="Proteomes" id="UP000006454">
    <property type="component" value="Unassembled WGS sequence"/>
</dbReference>
<sequence length="47" mass="5714">MKLKDKKNINKIKFKIAVFYGIVANCYKYSIYCNLSFYAQIFYLEKF</sequence>
<organism evidence="1 2">
    <name type="scientific">Fusobacterium vincentii ATCC 49256</name>
    <dbReference type="NCBI Taxonomy" id="209882"/>
    <lineage>
        <taxon>Bacteria</taxon>
        <taxon>Fusobacteriati</taxon>
        <taxon>Fusobacteriota</taxon>
        <taxon>Fusobacteriia</taxon>
        <taxon>Fusobacteriales</taxon>
        <taxon>Fusobacteriaceae</taxon>
        <taxon>Fusobacterium</taxon>
    </lineage>
</organism>
<gene>
    <name evidence="1" type="ORF">FNV0049</name>
</gene>
<accession>Q7P3C0</accession>
<dbReference type="AlphaFoldDB" id="Q7P3C0"/>
<evidence type="ECO:0000313" key="1">
    <source>
        <dbReference type="EMBL" id="EAA23043.1"/>
    </source>
</evidence>
<protein>
    <submittedName>
        <fullName evidence="1">Uncharacterized protein</fullName>
    </submittedName>
</protein>
<evidence type="ECO:0000313" key="2">
    <source>
        <dbReference type="Proteomes" id="UP000006454"/>
    </source>
</evidence>
<comment type="caution">
    <text evidence="1">The sequence shown here is derived from an EMBL/GenBank/DDBJ whole genome shotgun (WGS) entry which is preliminary data.</text>
</comment>
<dbReference type="EMBL" id="AABF01000293">
    <property type="protein sequence ID" value="EAA23043.1"/>
    <property type="molecule type" value="Genomic_DNA"/>
</dbReference>
<name>Q7P3C0_FUSVC</name>